<accession>A0A9P8TVW2</accession>
<name>A0A9P8TVW2_9HYPO</name>
<feature type="compositionally biased region" description="Polar residues" evidence="1">
    <location>
        <begin position="525"/>
        <end position="543"/>
    </location>
</feature>
<feature type="region of interest" description="Disordered" evidence="1">
    <location>
        <begin position="450"/>
        <end position="479"/>
    </location>
</feature>
<feature type="compositionally biased region" description="Polar residues" evidence="1">
    <location>
        <begin position="462"/>
        <end position="472"/>
    </location>
</feature>
<gene>
    <name evidence="2" type="ORF">Trco_005580</name>
</gene>
<evidence type="ECO:0000313" key="3">
    <source>
        <dbReference type="Proteomes" id="UP000827724"/>
    </source>
</evidence>
<evidence type="ECO:0000313" key="2">
    <source>
        <dbReference type="EMBL" id="KAH6606427.1"/>
    </source>
</evidence>
<dbReference type="AlphaFoldDB" id="A0A9P8TVW2"/>
<protein>
    <submittedName>
        <fullName evidence="2">Uncharacterized protein</fullName>
    </submittedName>
</protein>
<proteinExistence type="predicted"/>
<dbReference type="OrthoDB" id="3439512at2759"/>
<keyword evidence="3" id="KW-1185">Reference proteome</keyword>
<sequence>MDGNSAFVEFYVTCNPPLLPQGVEHIIESTKSVFDQGELAEILYEPDIPWFKCITTFGYREPVAEAIQDLLVELMNMEVEPIAFDPLEVHDAGDGLAHPDVAMKTSEPRMMPWMVYKSLGKDIYDNFVDYQFPEIMAALPFKSTWRGLQNSTGASIETLLSSFCHLSKSENAPLTAEDFALLNDCQISYNMRESLVYIGSFKSMAVVDKAIQRLEAMLDLLVCISIPPFTATTASPEASNARKASKPDLISHCILPEGPAAVRLTYRWMSHIGLDKATFAVQSSNSAIADEQKLLLNAAVLRTEKLDRHGRWIPDDTIYPRKDVPQSEPSHVFDAFKGYAPRSKAGFSDMGASPSIYGLRQDRGETDTLIFGLEGPRSLRRLPPALIDVDATAVRNFGIAESEILYTSRDSIAEGFLIDCEEGTESVTSQSGSVLADHHVQEELLISFTESEEGSSCGSEAIGSTNQSTTAELRQGSEDVMRLEQFERSDDLIWLGDGSQAQQPPPGMDVAKIFGDGPARDSRDSLPTCQTPEAENGHSTGPAENNPLEAQEQTSTGISSDGLVRFGLMQERPKDFFQTMNQRGGRAITRSTSSALSPVGADGYHARQAPGARWNSPSSTGTRSDAEVSLQHNSIVAY</sequence>
<dbReference type="Proteomes" id="UP000827724">
    <property type="component" value="Unassembled WGS sequence"/>
</dbReference>
<feature type="region of interest" description="Disordered" evidence="1">
    <location>
        <begin position="591"/>
        <end position="638"/>
    </location>
</feature>
<comment type="caution">
    <text evidence="2">The sequence shown here is derived from an EMBL/GenBank/DDBJ whole genome shotgun (WGS) entry which is preliminary data.</text>
</comment>
<dbReference type="EMBL" id="JAIWOZ010000004">
    <property type="protein sequence ID" value="KAH6606427.1"/>
    <property type="molecule type" value="Genomic_DNA"/>
</dbReference>
<organism evidence="2 3">
    <name type="scientific">Trichoderma cornu-damae</name>
    <dbReference type="NCBI Taxonomy" id="654480"/>
    <lineage>
        <taxon>Eukaryota</taxon>
        <taxon>Fungi</taxon>
        <taxon>Dikarya</taxon>
        <taxon>Ascomycota</taxon>
        <taxon>Pezizomycotina</taxon>
        <taxon>Sordariomycetes</taxon>
        <taxon>Hypocreomycetidae</taxon>
        <taxon>Hypocreales</taxon>
        <taxon>Hypocreaceae</taxon>
        <taxon>Trichoderma</taxon>
    </lineage>
</organism>
<evidence type="ECO:0000256" key="1">
    <source>
        <dbReference type="SAM" id="MobiDB-lite"/>
    </source>
</evidence>
<feature type="region of interest" description="Disordered" evidence="1">
    <location>
        <begin position="494"/>
        <end position="556"/>
    </location>
</feature>
<reference evidence="2" key="1">
    <citation type="submission" date="2021-08" db="EMBL/GenBank/DDBJ databases">
        <title>Chromosome-Level Trichoderma cornu-damae using Hi-C Data.</title>
        <authorList>
            <person name="Kim C.S."/>
        </authorList>
    </citation>
    <scope>NUCLEOTIDE SEQUENCE</scope>
    <source>
        <strain evidence="2">KA19-0412C</strain>
    </source>
</reference>